<sequence>MRLLEAENHKILHGDVLEALATVETGSVNLVFADPPYNIGKDFNGLKDFKEEDEYLEWSRAWIAECLRVLSPTGTFYLMTSTQMMPHFDLFCRARAHILSRIVWTYDSSGVQARRYFGSMWEPILHMVADPKAYTFNADEILVEAKTGAKRALIDYRKDPPQPYSTEKVPGNVWDFARVRFKMDEYEDHPSQKPEALLERVIKASSNAGDVVLDPFSGTFTTSAVAARLGRKSIGIEINEEYVKIGLRRVGIPSTYSEDELAKVKARKTKNKSKKDRTGEGITAPEVAQATLF</sequence>
<dbReference type="Proteomes" id="UP001157355">
    <property type="component" value="Unassembled WGS sequence"/>
</dbReference>
<evidence type="ECO:0000256" key="2">
    <source>
        <dbReference type="ARBA" id="ARBA00022603"/>
    </source>
</evidence>
<feature type="region of interest" description="Disordered" evidence="6">
    <location>
        <begin position="267"/>
        <end position="293"/>
    </location>
</feature>
<dbReference type="RefSeq" id="WP_284325027.1">
    <property type="nucleotide sequence ID" value="NZ_BSPP01000007.1"/>
</dbReference>
<dbReference type="EC" id="2.1.1.-" evidence="5"/>
<organism evidence="8 9">
    <name type="scientific">Cypionkella aquatica</name>
    <dbReference type="NCBI Taxonomy" id="1756042"/>
    <lineage>
        <taxon>Bacteria</taxon>
        <taxon>Pseudomonadati</taxon>
        <taxon>Pseudomonadota</taxon>
        <taxon>Alphaproteobacteria</taxon>
        <taxon>Rhodobacterales</taxon>
        <taxon>Paracoccaceae</taxon>
        <taxon>Cypionkella</taxon>
    </lineage>
</organism>
<dbReference type="GO" id="GO:0032259">
    <property type="term" value="P:methylation"/>
    <property type="evidence" value="ECO:0007669"/>
    <property type="project" value="UniProtKB-KW"/>
</dbReference>
<evidence type="ECO:0000256" key="3">
    <source>
        <dbReference type="ARBA" id="ARBA00022679"/>
    </source>
</evidence>
<dbReference type="GO" id="GO:0009007">
    <property type="term" value="F:site-specific DNA-methyltransferase (adenine-specific) activity"/>
    <property type="evidence" value="ECO:0007669"/>
    <property type="project" value="UniProtKB-EC"/>
</dbReference>
<dbReference type="GO" id="GO:0003677">
    <property type="term" value="F:DNA binding"/>
    <property type="evidence" value="ECO:0007669"/>
    <property type="project" value="InterPro"/>
</dbReference>
<dbReference type="AlphaFoldDB" id="A0AA37TSB4"/>
<dbReference type="InterPro" id="IPR029063">
    <property type="entry name" value="SAM-dependent_MTases_sf"/>
</dbReference>
<gene>
    <name evidence="8" type="primary">yhdJ</name>
    <name evidence="8" type="ORF">GCM10010873_18080</name>
</gene>
<dbReference type="InterPro" id="IPR001091">
    <property type="entry name" value="RM_Methyltransferase"/>
</dbReference>
<feature type="domain" description="DNA methylase N-4/N-6" evidence="7">
    <location>
        <begin position="28"/>
        <end position="245"/>
    </location>
</feature>
<comment type="caution">
    <text evidence="8">The sequence shown here is derived from an EMBL/GenBank/DDBJ whole genome shotgun (WGS) entry which is preliminary data.</text>
</comment>
<dbReference type="Pfam" id="PF01555">
    <property type="entry name" value="N6_N4_Mtase"/>
    <property type="match status" value="1"/>
</dbReference>
<comment type="similarity">
    <text evidence="1 5">Belongs to the N(4)/N(6)-methyltransferase family.</text>
</comment>
<evidence type="ECO:0000256" key="4">
    <source>
        <dbReference type="ARBA" id="ARBA00047942"/>
    </source>
</evidence>
<keyword evidence="9" id="KW-1185">Reference proteome</keyword>
<dbReference type="GO" id="GO:0008170">
    <property type="term" value="F:N-methyltransferase activity"/>
    <property type="evidence" value="ECO:0007669"/>
    <property type="project" value="InterPro"/>
</dbReference>
<dbReference type="PANTHER" id="PTHR13370:SF33">
    <property type="entry name" value="DNA ADENINE METHYLTRANSFERASE YHDJ"/>
    <property type="match status" value="1"/>
</dbReference>
<dbReference type="PANTHER" id="PTHR13370">
    <property type="entry name" value="RNA METHYLASE-RELATED"/>
    <property type="match status" value="1"/>
</dbReference>
<name>A0AA37TSB4_9RHOB</name>
<evidence type="ECO:0000256" key="1">
    <source>
        <dbReference type="ARBA" id="ARBA00006594"/>
    </source>
</evidence>
<dbReference type="PROSITE" id="PS00092">
    <property type="entry name" value="N6_MTASE"/>
    <property type="match status" value="1"/>
</dbReference>
<evidence type="ECO:0000259" key="7">
    <source>
        <dbReference type="Pfam" id="PF01555"/>
    </source>
</evidence>
<comment type="catalytic activity">
    <reaction evidence="4">
        <text>a 2'-deoxyadenosine in DNA + S-adenosyl-L-methionine = an N(6)-methyl-2'-deoxyadenosine in DNA + S-adenosyl-L-homocysteine + H(+)</text>
        <dbReference type="Rhea" id="RHEA:15197"/>
        <dbReference type="Rhea" id="RHEA-COMP:12418"/>
        <dbReference type="Rhea" id="RHEA-COMP:12419"/>
        <dbReference type="ChEBI" id="CHEBI:15378"/>
        <dbReference type="ChEBI" id="CHEBI:57856"/>
        <dbReference type="ChEBI" id="CHEBI:59789"/>
        <dbReference type="ChEBI" id="CHEBI:90615"/>
        <dbReference type="ChEBI" id="CHEBI:90616"/>
        <dbReference type="EC" id="2.1.1.72"/>
    </reaction>
</comment>
<evidence type="ECO:0000256" key="6">
    <source>
        <dbReference type="SAM" id="MobiDB-lite"/>
    </source>
</evidence>
<reference evidence="8 9" key="1">
    <citation type="journal article" date="2014" name="Int. J. Syst. Evol. Microbiol.">
        <title>Complete genome sequence of Corynebacterium casei LMG S-19264T (=DSM 44701T), isolated from a smear-ripened cheese.</title>
        <authorList>
            <consortium name="US DOE Joint Genome Institute (JGI-PGF)"/>
            <person name="Walter F."/>
            <person name="Albersmeier A."/>
            <person name="Kalinowski J."/>
            <person name="Ruckert C."/>
        </authorList>
    </citation>
    <scope>NUCLEOTIDE SEQUENCE [LARGE SCALE GENOMIC DNA]</scope>
    <source>
        <strain evidence="8 9">NBRC 111766</strain>
    </source>
</reference>
<protein>
    <recommendedName>
        <fullName evidence="5">Methyltransferase</fullName>
        <ecNumber evidence="5">2.1.1.-</ecNumber>
    </recommendedName>
</protein>
<dbReference type="PRINTS" id="PR00508">
    <property type="entry name" value="S21N4MTFRASE"/>
</dbReference>
<evidence type="ECO:0000256" key="5">
    <source>
        <dbReference type="RuleBase" id="RU362026"/>
    </source>
</evidence>
<dbReference type="Gene3D" id="3.40.50.150">
    <property type="entry name" value="Vaccinia Virus protein VP39"/>
    <property type="match status" value="1"/>
</dbReference>
<dbReference type="NCBIfam" id="NF008572">
    <property type="entry name" value="PRK11524.1"/>
    <property type="match status" value="1"/>
</dbReference>
<proteinExistence type="inferred from homology"/>
<dbReference type="GO" id="GO:0005737">
    <property type="term" value="C:cytoplasm"/>
    <property type="evidence" value="ECO:0007669"/>
    <property type="project" value="TreeGrafter"/>
</dbReference>
<accession>A0AA37TSB4</accession>
<keyword evidence="2 8" id="KW-0489">Methyltransferase</keyword>
<evidence type="ECO:0000313" key="8">
    <source>
        <dbReference type="EMBL" id="GLS86834.1"/>
    </source>
</evidence>
<dbReference type="InterPro" id="IPR002941">
    <property type="entry name" value="DNA_methylase_N4/N6"/>
</dbReference>
<dbReference type="SUPFAM" id="SSF53335">
    <property type="entry name" value="S-adenosyl-L-methionine-dependent methyltransferases"/>
    <property type="match status" value="1"/>
</dbReference>
<dbReference type="EMBL" id="BSPP01000007">
    <property type="protein sequence ID" value="GLS86834.1"/>
    <property type="molecule type" value="Genomic_DNA"/>
</dbReference>
<dbReference type="InterPro" id="IPR002052">
    <property type="entry name" value="DNA_methylase_N6_adenine_CS"/>
</dbReference>
<evidence type="ECO:0000313" key="9">
    <source>
        <dbReference type="Proteomes" id="UP001157355"/>
    </source>
</evidence>
<keyword evidence="3" id="KW-0808">Transferase</keyword>